<dbReference type="InterPro" id="IPR050109">
    <property type="entry name" value="HTH-type_TetR-like_transc_reg"/>
</dbReference>
<comment type="caution">
    <text evidence="6">The sequence shown here is derived from an EMBL/GenBank/DDBJ whole genome shotgun (WGS) entry which is preliminary data.</text>
</comment>
<organism evidence="6 7">
    <name type="scientific">Burkholderia orbicola</name>
    <dbReference type="NCBI Taxonomy" id="2978683"/>
    <lineage>
        <taxon>Bacteria</taxon>
        <taxon>Pseudomonadati</taxon>
        <taxon>Pseudomonadota</taxon>
        <taxon>Betaproteobacteria</taxon>
        <taxon>Burkholderiales</taxon>
        <taxon>Burkholderiaceae</taxon>
        <taxon>Burkholderia</taxon>
        <taxon>Burkholderia cepacia complex</taxon>
    </lineage>
</organism>
<feature type="DNA-binding region" description="H-T-H motif" evidence="4">
    <location>
        <begin position="64"/>
        <end position="83"/>
    </location>
</feature>
<dbReference type="Proteomes" id="UP001172217">
    <property type="component" value="Unassembled WGS sequence"/>
</dbReference>
<dbReference type="SUPFAM" id="SSF46689">
    <property type="entry name" value="Homeodomain-like"/>
    <property type="match status" value="1"/>
</dbReference>
<dbReference type="Gene3D" id="1.10.357.10">
    <property type="entry name" value="Tetracycline Repressor, domain 2"/>
    <property type="match status" value="1"/>
</dbReference>
<dbReference type="InterPro" id="IPR009057">
    <property type="entry name" value="Homeodomain-like_sf"/>
</dbReference>
<dbReference type="Pfam" id="PF00440">
    <property type="entry name" value="TetR_N"/>
    <property type="match status" value="1"/>
</dbReference>
<dbReference type="PANTHER" id="PTHR30055:SF234">
    <property type="entry name" value="HTH-TYPE TRANSCRIPTIONAL REGULATOR BETI"/>
    <property type="match status" value="1"/>
</dbReference>
<dbReference type="InterPro" id="IPR001647">
    <property type="entry name" value="HTH_TetR"/>
</dbReference>
<evidence type="ECO:0000256" key="4">
    <source>
        <dbReference type="PROSITE-ProRule" id="PRU00335"/>
    </source>
</evidence>
<proteinExistence type="predicted"/>
<feature type="domain" description="HTH tetR-type" evidence="5">
    <location>
        <begin position="41"/>
        <end position="101"/>
    </location>
</feature>
<keyword evidence="7" id="KW-1185">Reference proteome</keyword>
<evidence type="ECO:0000313" key="6">
    <source>
        <dbReference type="EMBL" id="MDN7522865.1"/>
    </source>
</evidence>
<evidence type="ECO:0000259" key="5">
    <source>
        <dbReference type="PROSITE" id="PS50977"/>
    </source>
</evidence>
<evidence type="ECO:0000313" key="7">
    <source>
        <dbReference type="Proteomes" id="UP001172217"/>
    </source>
</evidence>
<dbReference type="PROSITE" id="PS50977">
    <property type="entry name" value="HTH_TETR_2"/>
    <property type="match status" value="1"/>
</dbReference>
<keyword evidence="3" id="KW-0804">Transcription</keyword>
<reference evidence="6" key="1">
    <citation type="submission" date="2023-07" db="EMBL/GenBank/DDBJ databases">
        <title>A collection of bacterial strains from the Burkholderia cepacia Research Laboratory and Repository.</title>
        <authorList>
            <person name="Lipuma J."/>
            <person name="Spilker T."/>
            <person name="Caverly L."/>
        </authorList>
    </citation>
    <scope>NUCLEOTIDE SEQUENCE</scope>
    <source>
        <strain evidence="6">AU45194</strain>
    </source>
</reference>
<gene>
    <name evidence="6" type="ORF">QZM70_07950</name>
</gene>
<keyword evidence="1" id="KW-0805">Transcription regulation</keyword>
<evidence type="ECO:0000256" key="1">
    <source>
        <dbReference type="ARBA" id="ARBA00023015"/>
    </source>
</evidence>
<keyword evidence="2 4" id="KW-0238">DNA-binding</keyword>
<evidence type="ECO:0000256" key="3">
    <source>
        <dbReference type="ARBA" id="ARBA00023163"/>
    </source>
</evidence>
<dbReference type="Pfam" id="PF17939">
    <property type="entry name" value="TetR_C_30"/>
    <property type="match status" value="1"/>
</dbReference>
<dbReference type="SUPFAM" id="SSF48498">
    <property type="entry name" value="Tetracyclin repressor-like, C-terminal domain"/>
    <property type="match status" value="1"/>
</dbReference>
<name>A0ABT8NMR7_9BURK</name>
<accession>A0ABT8NMR7</accession>
<dbReference type="PRINTS" id="PR00455">
    <property type="entry name" value="HTHTETR"/>
</dbReference>
<sequence>MIGTTCAKTCTGMRGTMQARKTTKKATVTRGEGRVQDAAQTSKRERVLDVAERLFAEGGFDGVSMRDIASAADVGLPLIVYHFETKMGLYRALFERRKTVLDARLAMLREPVAAGEDPLEHIVRAFVLPVMQIQGTDAGLAYAKLVAREASDPREAERGIVAEYFDPFAAEFVGAIKKELPGHGASYAHWAYLFAVGALVMSAFDSRIERISNGKVKAGALKSKTTHLVTFITAGIRAGATPV</sequence>
<dbReference type="EMBL" id="JAUJQL010000004">
    <property type="protein sequence ID" value="MDN7522865.1"/>
    <property type="molecule type" value="Genomic_DNA"/>
</dbReference>
<dbReference type="PANTHER" id="PTHR30055">
    <property type="entry name" value="HTH-TYPE TRANSCRIPTIONAL REGULATOR RUTR"/>
    <property type="match status" value="1"/>
</dbReference>
<evidence type="ECO:0000256" key="2">
    <source>
        <dbReference type="ARBA" id="ARBA00023125"/>
    </source>
</evidence>
<protein>
    <submittedName>
        <fullName evidence="6">TetR family transcriptional regulator</fullName>
    </submittedName>
</protein>
<dbReference type="InterPro" id="IPR041586">
    <property type="entry name" value="PsrA_TetR_C"/>
</dbReference>
<dbReference type="InterPro" id="IPR036271">
    <property type="entry name" value="Tet_transcr_reg_TetR-rel_C_sf"/>
</dbReference>